<dbReference type="EMBL" id="NPOA01000004">
    <property type="protein sequence ID" value="PAV30280.1"/>
    <property type="molecule type" value="Genomic_DNA"/>
</dbReference>
<comment type="caution">
    <text evidence="1">The sequence shown here is derived from an EMBL/GenBank/DDBJ whole genome shotgun (WGS) entry which is preliminary data.</text>
</comment>
<keyword evidence="2" id="KW-1185">Reference proteome</keyword>
<dbReference type="Proteomes" id="UP000218887">
    <property type="component" value="Unassembled WGS sequence"/>
</dbReference>
<accession>A0A2A2IGK8</accession>
<gene>
    <name evidence="1" type="ORF">CIL05_07370</name>
</gene>
<dbReference type="AlphaFoldDB" id="A0A2A2IGK8"/>
<organism evidence="1 2">
    <name type="scientific">Virgibacillus profundi</name>
    <dbReference type="NCBI Taxonomy" id="2024555"/>
    <lineage>
        <taxon>Bacteria</taxon>
        <taxon>Bacillati</taxon>
        <taxon>Bacillota</taxon>
        <taxon>Bacilli</taxon>
        <taxon>Bacillales</taxon>
        <taxon>Bacillaceae</taxon>
        <taxon>Virgibacillus</taxon>
    </lineage>
</organism>
<evidence type="ECO:0000313" key="1">
    <source>
        <dbReference type="EMBL" id="PAV30280.1"/>
    </source>
</evidence>
<dbReference type="RefSeq" id="WP_095654882.1">
    <property type="nucleotide sequence ID" value="NZ_NPOA01000004.1"/>
</dbReference>
<reference evidence="1 2" key="1">
    <citation type="submission" date="2017-08" db="EMBL/GenBank/DDBJ databases">
        <title>Virgibacillus indicus sp. nov. and Virgibacillus profoundi sp. nov, two moderately halophilic bacteria isolated from marine sediment by using the Microfluidic Streak Plate.</title>
        <authorList>
            <person name="Xu B."/>
            <person name="Hu B."/>
            <person name="Wang J."/>
            <person name="Zhu Y."/>
            <person name="Huang L."/>
            <person name="Du W."/>
            <person name="Huang Y."/>
        </authorList>
    </citation>
    <scope>NUCLEOTIDE SEQUENCE [LARGE SCALE GENOMIC DNA]</scope>
    <source>
        <strain evidence="1 2">IO3-P3-H5</strain>
    </source>
</reference>
<sequence>MTRQDVTILKYDYQLIGGKLKVKVTDVEMWDIIAIRSDDGKEDIFPLGYFQKHFKKIDKE</sequence>
<proteinExistence type="predicted"/>
<protein>
    <submittedName>
        <fullName evidence="1">Uncharacterized protein</fullName>
    </submittedName>
</protein>
<evidence type="ECO:0000313" key="2">
    <source>
        <dbReference type="Proteomes" id="UP000218887"/>
    </source>
</evidence>
<name>A0A2A2IGK8_9BACI</name>